<organism evidence="10 11">
    <name type="scientific">Pelagomonas calceolata</name>
    <dbReference type="NCBI Taxonomy" id="35677"/>
    <lineage>
        <taxon>Eukaryota</taxon>
        <taxon>Sar</taxon>
        <taxon>Stramenopiles</taxon>
        <taxon>Ochrophyta</taxon>
        <taxon>Pelagophyceae</taxon>
        <taxon>Pelagomonadales</taxon>
        <taxon>Pelagomonadaceae</taxon>
        <taxon>Pelagomonas</taxon>
    </lineage>
</organism>
<dbReference type="GO" id="GO:0005737">
    <property type="term" value="C:cytoplasm"/>
    <property type="evidence" value="ECO:0007669"/>
    <property type="project" value="TreeGrafter"/>
</dbReference>
<accession>A0A8J2X1E8</accession>
<keyword evidence="1" id="KW-0547">Nucleotide-binding</keyword>
<gene>
    <name evidence="10" type="ORF">PECAL_5P08050</name>
</gene>
<dbReference type="SMART" id="SM00833">
    <property type="entry name" value="CobW_C"/>
    <property type="match status" value="1"/>
</dbReference>
<evidence type="ECO:0000313" key="11">
    <source>
        <dbReference type="Proteomes" id="UP000789595"/>
    </source>
</evidence>
<dbReference type="InterPro" id="IPR051316">
    <property type="entry name" value="Zinc-reg_GTPase_activator"/>
</dbReference>
<evidence type="ECO:0000313" key="10">
    <source>
        <dbReference type="EMBL" id="CAH0376239.1"/>
    </source>
</evidence>
<dbReference type="Proteomes" id="UP000789595">
    <property type="component" value="Unassembled WGS sequence"/>
</dbReference>
<dbReference type="Pfam" id="PF07683">
    <property type="entry name" value="CobW_C"/>
    <property type="match status" value="1"/>
</dbReference>
<keyword evidence="3" id="KW-0862">Zinc</keyword>
<dbReference type="InterPro" id="IPR036627">
    <property type="entry name" value="CobW-likC_sf"/>
</dbReference>
<dbReference type="Gene3D" id="3.40.50.300">
    <property type="entry name" value="P-loop containing nucleotide triphosphate hydrolases"/>
    <property type="match status" value="1"/>
</dbReference>
<keyword evidence="2" id="KW-0378">Hydrolase</keyword>
<evidence type="ECO:0000256" key="2">
    <source>
        <dbReference type="ARBA" id="ARBA00022801"/>
    </source>
</evidence>
<name>A0A8J2X1E8_9STRA</name>
<dbReference type="InterPro" id="IPR011629">
    <property type="entry name" value="CobW-like_C"/>
</dbReference>
<dbReference type="Pfam" id="PF02492">
    <property type="entry name" value="cobW"/>
    <property type="match status" value="1"/>
</dbReference>
<evidence type="ECO:0000256" key="1">
    <source>
        <dbReference type="ARBA" id="ARBA00022741"/>
    </source>
</evidence>
<sequence>MAQHLAALSLEDDSSDGEAPLLIDPTPTTERAPVPVTVLCGFLGAGKTTILRRILENDQNLKIAVVENEFGDTRGLETLLAGASALDADGRIVELRNGCVCCSTKGELASALEGLVQKASRLDAIVVELSGVADPGPVAAGLWLDDALESPVVLDGVVCVVDGVSGLGLLESSGPGAFEAKRAVATADRILLSKADLCDVSSLEEAVRSLNPAADVRRSINGAGDFGIDGFLIRGGTAGPPSVPGLGWATPHKTTKWGACAAILPASVVLDRRRLERLLGDYLWKTEDDRAAFRAKGFVLLEEGWALVQGVSDAFDLEATREEFPESRLALIGVGIDGDALQKAFSACKL</sequence>
<feature type="region of interest" description="Disordered" evidence="8">
    <location>
        <begin position="8"/>
        <end position="28"/>
    </location>
</feature>
<dbReference type="SUPFAM" id="SSF52540">
    <property type="entry name" value="P-loop containing nucleoside triphosphate hydrolases"/>
    <property type="match status" value="1"/>
</dbReference>
<evidence type="ECO:0000259" key="9">
    <source>
        <dbReference type="SMART" id="SM00833"/>
    </source>
</evidence>
<dbReference type="PANTHER" id="PTHR13748:SF31">
    <property type="entry name" value="ZINC-REGULATED GTPASE METALLOPROTEIN ACTIVATOR 1A-RELATED"/>
    <property type="match status" value="1"/>
</dbReference>
<evidence type="ECO:0000256" key="8">
    <source>
        <dbReference type="SAM" id="MobiDB-lite"/>
    </source>
</evidence>
<dbReference type="AlphaFoldDB" id="A0A8J2X1E8"/>
<keyword evidence="5" id="KW-0143">Chaperone</keyword>
<dbReference type="Gene3D" id="3.30.1220.10">
    <property type="entry name" value="CobW-like, C-terminal domain"/>
    <property type="match status" value="1"/>
</dbReference>
<evidence type="ECO:0000256" key="5">
    <source>
        <dbReference type="ARBA" id="ARBA00023186"/>
    </source>
</evidence>
<evidence type="ECO:0000256" key="7">
    <source>
        <dbReference type="ARBA" id="ARBA00049117"/>
    </source>
</evidence>
<dbReference type="PANTHER" id="PTHR13748">
    <property type="entry name" value="COBW-RELATED"/>
    <property type="match status" value="1"/>
</dbReference>
<dbReference type="InterPro" id="IPR003495">
    <property type="entry name" value="CobW/HypB/UreG_nucleotide-bd"/>
</dbReference>
<feature type="domain" description="CobW C-terminal" evidence="9">
    <location>
        <begin position="259"/>
        <end position="349"/>
    </location>
</feature>
<dbReference type="GO" id="GO:0005525">
    <property type="term" value="F:GTP binding"/>
    <property type="evidence" value="ECO:0007669"/>
    <property type="project" value="UniProtKB-KW"/>
</dbReference>
<evidence type="ECO:0000256" key="6">
    <source>
        <dbReference type="ARBA" id="ARBA00034320"/>
    </source>
</evidence>
<evidence type="ECO:0000256" key="3">
    <source>
        <dbReference type="ARBA" id="ARBA00022833"/>
    </source>
</evidence>
<evidence type="ECO:0000256" key="4">
    <source>
        <dbReference type="ARBA" id="ARBA00023134"/>
    </source>
</evidence>
<dbReference type="OrthoDB" id="258627at2759"/>
<dbReference type="GO" id="GO:0016787">
    <property type="term" value="F:hydrolase activity"/>
    <property type="evidence" value="ECO:0007669"/>
    <property type="project" value="UniProtKB-KW"/>
</dbReference>
<reference evidence="10" key="1">
    <citation type="submission" date="2021-11" db="EMBL/GenBank/DDBJ databases">
        <authorList>
            <consortium name="Genoscope - CEA"/>
            <person name="William W."/>
        </authorList>
    </citation>
    <scope>NUCLEOTIDE SEQUENCE</scope>
</reference>
<protein>
    <recommendedName>
        <fullName evidence="9">CobW C-terminal domain-containing protein</fullName>
    </recommendedName>
</protein>
<proteinExistence type="inferred from homology"/>
<dbReference type="EMBL" id="CAKKNE010000005">
    <property type="protein sequence ID" value="CAH0376239.1"/>
    <property type="molecule type" value="Genomic_DNA"/>
</dbReference>
<keyword evidence="4" id="KW-0342">GTP-binding</keyword>
<dbReference type="InterPro" id="IPR027417">
    <property type="entry name" value="P-loop_NTPase"/>
</dbReference>
<dbReference type="SUPFAM" id="SSF90002">
    <property type="entry name" value="Hypothetical protein YjiA, C-terminal domain"/>
    <property type="match status" value="1"/>
</dbReference>
<dbReference type="CDD" id="cd03112">
    <property type="entry name" value="CobW-like"/>
    <property type="match status" value="1"/>
</dbReference>
<keyword evidence="11" id="KW-1185">Reference proteome</keyword>
<comment type="similarity">
    <text evidence="6">Belongs to the SIMIBI class G3E GTPase family. ZNG1 subfamily.</text>
</comment>
<comment type="catalytic activity">
    <reaction evidence="7">
        <text>GTP + H2O = GDP + phosphate + H(+)</text>
        <dbReference type="Rhea" id="RHEA:19669"/>
        <dbReference type="ChEBI" id="CHEBI:15377"/>
        <dbReference type="ChEBI" id="CHEBI:15378"/>
        <dbReference type="ChEBI" id="CHEBI:37565"/>
        <dbReference type="ChEBI" id="CHEBI:43474"/>
        <dbReference type="ChEBI" id="CHEBI:58189"/>
    </reaction>
    <physiologicalReaction direction="left-to-right" evidence="7">
        <dbReference type="Rhea" id="RHEA:19670"/>
    </physiologicalReaction>
</comment>
<comment type="caution">
    <text evidence="10">The sequence shown here is derived from an EMBL/GenBank/DDBJ whole genome shotgun (WGS) entry which is preliminary data.</text>
</comment>